<evidence type="ECO:0000313" key="3">
    <source>
        <dbReference type="EMBL" id="GEU50183.1"/>
    </source>
</evidence>
<dbReference type="PANTHER" id="PTHR31286">
    <property type="entry name" value="GLYCINE-RICH CELL WALL STRUCTURAL PROTEIN 1.8-LIKE"/>
    <property type="match status" value="1"/>
</dbReference>
<protein>
    <submittedName>
        <fullName evidence="3">Zinc knuckle CX2CX4HX4C</fullName>
    </submittedName>
</protein>
<dbReference type="InterPro" id="IPR025558">
    <property type="entry name" value="DUF4283"/>
</dbReference>
<feature type="domain" description="DUF4283" evidence="2">
    <location>
        <begin position="57"/>
        <end position="137"/>
    </location>
</feature>
<dbReference type="AlphaFoldDB" id="A0A6L2KL04"/>
<dbReference type="EMBL" id="BKCJ010002677">
    <property type="protein sequence ID" value="GEU50183.1"/>
    <property type="molecule type" value="Genomic_DNA"/>
</dbReference>
<gene>
    <name evidence="3" type="ORF">Tci_022161</name>
</gene>
<name>A0A6L2KL04_TANCI</name>
<organism evidence="3">
    <name type="scientific">Tanacetum cinerariifolium</name>
    <name type="common">Dalmatian daisy</name>
    <name type="synonym">Chrysanthemum cinerariifolium</name>
    <dbReference type="NCBI Taxonomy" id="118510"/>
    <lineage>
        <taxon>Eukaryota</taxon>
        <taxon>Viridiplantae</taxon>
        <taxon>Streptophyta</taxon>
        <taxon>Embryophyta</taxon>
        <taxon>Tracheophyta</taxon>
        <taxon>Spermatophyta</taxon>
        <taxon>Magnoliopsida</taxon>
        <taxon>eudicotyledons</taxon>
        <taxon>Gunneridae</taxon>
        <taxon>Pentapetalae</taxon>
        <taxon>asterids</taxon>
        <taxon>campanulids</taxon>
        <taxon>Asterales</taxon>
        <taxon>Asteraceae</taxon>
        <taxon>Asteroideae</taxon>
        <taxon>Anthemideae</taxon>
        <taxon>Anthemidinae</taxon>
        <taxon>Tanacetum</taxon>
    </lineage>
</organism>
<comment type="caution">
    <text evidence="3">The sequence shown here is derived from an EMBL/GenBank/DDBJ whole genome shotgun (WGS) entry which is preliminary data.</text>
</comment>
<dbReference type="Pfam" id="PF14111">
    <property type="entry name" value="DUF4283"/>
    <property type="match status" value="1"/>
</dbReference>
<evidence type="ECO:0000259" key="2">
    <source>
        <dbReference type="Pfam" id="PF14111"/>
    </source>
</evidence>
<feature type="region of interest" description="Disordered" evidence="1">
    <location>
        <begin position="281"/>
        <end position="315"/>
    </location>
</feature>
<sequence>MNRNEKFNGAWDKSSKFSNILAASKLDNRLLMIPTEISESGEEVVVFNDEIIENRSNKWSLKVCGQFVGCSMTLNEVRYRIRRMWNKFGLKDIIVNESGIFLFKLHDNEGINEVINNGPWMVNNKPMFVHRWTIDVCLDKAEPKKLPVRVKFLKIPMEAWSLKWISALASSLGKPIIMDEVTTRMCLTGEGRVGFARVLKQNENVFTEVNNKRSRGETNANSKNGFGKFGQHRANTFQHRGNNVIKENTKKQNVGMFEYRKINVNEKADEVLLNKGKEKVTKDITSSKERQEKSCMYKEYSGEGSGNGKPQDQAQESNRFSLLDSLINEEDLVPNVKEREEVDVFLKKKLEPTTTDKERWSTNMKRYYRDKKELMDAAEECELEKDVV</sequence>
<reference evidence="3" key="1">
    <citation type="journal article" date="2019" name="Sci. Rep.">
        <title>Draft genome of Tanacetum cinerariifolium, the natural source of mosquito coil.</title>
        <authorList>
            <person name="Yamashiro T."/>
            <person name="Shiraishi A."/>
            <person name="Satake H."/>
            <person name="Nakayama K."/>
        </authorList>
    </citation>
    <scope>NUCLEOTIDE SEQUENCE</scope>
</reference>
<feature type="compositionally biased region" description="Basic and acidic residues" evidence="1">
    <location>
        <begin position="281"/>
        <end position="296"/>
    </location>
</feature>
<proteinExistence type="predicted"/>
<dbReference type="PANTHER" id="PTHR31286:SF180">
    <property type="entry name" value="OS10G0362600 PROTEIN"/>
    <property type="match status" value="1"/>
</dbReference>
<accession>A0A6L2KL04</accession>
<evidence type="ECO:0000256" key="1">
    <source>
        <dbReference type="SAM" id="MobiDB-lite"/>
    </source>
</evidence>
<dbReference type="InterPro" id="IPR040256">
    <property type="entry name" value="At4g02000-like"/>
</dbReference>